<comment type="function">
    <text evidence="9">Required for the biogenesis of c-type cytochromes. Possible subunit of a heme lyase.</text>
</comment>
<dbReference type="OrthoDB" id="9761451at2"/>
<comment type="subcellular location">
    <subcellularLocation>
        <location evidence="1">Cell inner membrane</location>
        <topology evidence="1">Multi-pass membrane protein</topology>
    </subcellularLocation>
</comment>
<dbReference type="Pfam" id="PF16327">
    <property type="entry name" value="CcmF_C"/>
    <property type="match status" value="1"/>
</dbReference>
<keyword evidence="14" id="KW-1185">Reference proteome</keyword>
<feature type="transmembrane region" description="Helical" evidence="10">
    <location>
        <begin position="391"/>
        <end position="411"/>
    </location>
</feature>
<evidence type="ECO:0000259" key="11">
    <source>
        <dbReference type="Pfam" id="PF01578"/>
    </source>
</evidence>
<evidence type="ECO:0000256" key="10">
    <source>
        <dbReference type="SAM" id="Phobius"/>
    </source>
</evidence>
<dbReference type="RefSeq" id="WP_091940110.1">
    <property type="nucleotide sequence ID" value="NZ_FNCY01000024.1"/>
</dbReference>
<dbReference type="InterPro" id="IPR032523">
    <property type="entry name" value="CcmF_C"/>
</dbReference>
<feature type="transmembrane region" description="Helical" evidence="10">
    <location>
        <begin position="310"/>
        <end position="328"/>
    </location>
</feature>
<feature type="transmembrane region" description="Helical" evidence="10">
    <location>
        <begin position="480"/>
        <end position="499"/>
    </location>
</feature>
<dbReference type="PRINTS" id="PR01411">
    <property type="entry name" value="CCMFBIOGNSIS"/>
</dbReference>
<keyword evidence="3" id="KW-1003">Cell membrane</keyword>
<feature type="transmembrane region" description="Helical" evidence="10">
    <location>
        <begin position="247"/>
        <end position="264"/>
    </location>
</feature>
<organism evidence="13 14">
    <name type="scientific">Propionivibrio dicarboxylicus</name>
    <dbReference type="NCBI Taxonomy" id="83767"/>
    <lineage>
        <taxon>Bacteria</taxon>
        <taxon>Pseudomonadati</taxon>
        <taxon>Pseudomonadota</taxon>
        <taxon>Betaproteobacteria</taxon>
        <taxon>Rhodocyclales</taxon>
        <taxon>Rhodocyclaceae</taxon>
        <taxon>Propionivibrio</taxon>
    </lineage>
</organism>
<evidence type="ECO:0000256" key="3">
    <source>
        <dbReference type="ARBA" id="ARBA00022475"/>
    </source>
</evidence>
<feature type="transmembrane region" description="Helical" evidence="10">
    <location>
        <begin position="95"/>
        <end position="112"/>
    </location>
</feature>
<protein>
    <submittedName>
        <fullName evidence="13">Cytochrome c-type biogenesis protein CcmF</fullName>
    </submittedName>
</protein>
<feature type="transmembrane region" description="Helical" evidence="10">
    <location>
        <begin position="271"/>
        <end position="290"/>
    </location>
</feature>
<dbReference type="InterPro" id="IPR002541">
    <property type="entry name" value="Cyt_c_assembly"/>
</dbReference>
<evidence type="ECO:0000256" key="2">
    <source>
        <dbReference type="ARBA" id="ARBA00009186"/>
    </source>
</evidence>
<feature type="transmembrane region" description="Helical" evidence="10">
    <location>
        <begin position="207"/>
        <end position="227"/>
    </location>
</feature>
<keyword evidence="6" id="KW-0201">Cytochrome c-type biogenesis</keyword>
<feature type="domain" description="Cytochrome c-type biogenesis protein CcmF C-terminal" evidence="12">
    <location>
        <begin position="313"/>
        <end position="622"/>
    </location>
</feature>
<evidence type="ECO:0000256" key="1">
    <source>
        <dbReference type="ARBA" id="ARBA00004429"/>
    </source>
</evidence>
<reference evidence="13 14" key="1">
    <citation type="submission" date="2016-10" db="EMBL/GenBank/DDBJ databases">
        <authorList>
            <person name="de Groot N.N."/>
        </authorList>
    </citation>
    <scope>NUCLEOTIDE SEQUENCE [LARGE SCALE GENOMIC DNA]</scope>
    <source>
        <strain evidence="13 14">DSM 5885</strain>
    </source>
</reference>
<dbReference type="PANTHER" id="PTHR43653">
    <property type="entry name" value="CYTOCHROME C ASSEMBLY PROTEIN-RELATED"/>
    <property type="match status" value="1"/>
</dbReference>
<dbReference type="NCBIfam" id="NF007691">
    <property type="entry name" value="PRK10369.1"/>
    <property type="match status" value="1"/>
</dbReference>
<evidence type="ECO:0000256" key="7">
    <source>
        <dbReference type="ARBA" id="ARBA00022989"/>
    </source>
</evidence>
<comment type="similarity">
    <text evidence="2">Belongs to the CcmF/CycK/Ccl1/NrfE/CcsA family.</text>
</comment>
<dbReference type="GO" id="GO:0015232">
    <property type="term" value="F:heme transmembrane transporter activity"/>
    <property type="evidence" value="ECO:0007669"/>
    <property type="project" value="InterPro"/>
</dbReference>
<evidence type="ECO:0000256" key="5">
    <source>
        <dbReference type="ARBA" id="ARBA00022692"/>
    </source>
</evidence>
<keyword evidence="5 10" id="KW-0812">Transmembrane</keyword>
<dbReference type="InterPro" id="IPR003567">
    <property type="entry name" value="Cyt_c_biogenesis"/>
</dbReference>
<feature type="transmembrane region" description="Helical" evidence="10">
    <location>
        <begin position="119"/>
        <end position="140"/>
    </location>
</feature>
<feature type="transmembrane region" description="Helical" evidence="10">
    <location>
        <begin position="423"/>
        <end position="442"/>
    </location>
</feature>
<evidence type="ECO:0000313" key="14">
    <source>
        <dbReference type="Proteomes" id="UP000198607"/>
    </source>
</evidence>
<dbReference type="STRING" id="83767.SAMN05660652_03802"/>
<dbReference type="PRINTS" id="PR01410">
    <property type="entry name" value="CCBIOGENESIS"/>
</dbReference>
<dbReference type="EMBL" id="FNCY01000024">
    <property type="protein sequence ID" value="SDI64729.1"/>
    <property type="molecule type" value="Genomic_DNA"/>
</dbReference>
<dbReference type="Pfam" id="PF01578">
    <property type="entry name" value="Cytochrom_C_asm"/>
    <property type="match status" value="1"/>
</dbReference>
<evidence type="ECO:0000313" key="13">
    <source>
        <dbReference type="EMBL" id="SDI64729.1"/>
    </source>
</evidence>
<feature type="transmembrane region" description="Helical" evidence="10">
    <location>
        <begin position="602"/>
        <end position="623"/>
    </location>
</feature>
<proteinExistence type="inferred from homology"/>
<accession>A0A1G8M9S1</accession>
<feature type="transmembrane region" description="Helical" evidence="10">
    <location>
        <begin position="348"/>
        <end position="371"/>
    </location>
</feature>
<dbReference type="GO" id="GO:0020037">
    <property type="term" value="F:heme binding"/>
    <property type="evidence" value="ECO:0007669"/>
    <property type="project" value="InterPro"/>
</dbReference>
<name>A0A1G8M9S1_9RHOO</name>
<feature type="transmembrane region" description="Helical" evidence="10">
    <location>
        <begin position="6"/>
        <end position="28"/>
    </location>
</feature>
<evidence type="ECO:0000256" key="4">
    <source>
        <dbReference type="ARBA" id="ARBA00022519"/>
    </source>
</evidence>
<evidence type="ECO:0000256" key="8">
    <source>
        <dbReference type="ARBA" id="ARBA00023136"/>
    </source>
</evidence>
<keyword evidence="8 10" id="KW-0472">Membrane</keyword>
<keyword evidence="4" id="KW-0997">Cell inner membrane</keyword>
<gene>
    <name evidence="13" type="ORF">SAMN05660652_03802</name>
</gene>
<feature type="domain" description="Cytochrome c assembly protein" evidence="11">
    <location>
        <begin position="88"/>
        <end position="293"/>
    </location>
</feature>
<dbReference type="GO" id="GO:0017004">
    <property type="term" value="P:cytochrome complex assembly"/>
    <property type="evidence" value="ECO:0007669"/>
    <property type="project" value="UniProtKB-KW"/>
</dbReference>
<dbReference type="InterPro" id="IPR003568">
    <property type="entry name" value="Cyt_c_biogenesis_CcmF"/>
</dbReference>
<dbReference type="NCBIfam" id="TIGR00353">
    <property type="entry name" value="nrfE"/>
    <property type="match status" value="1"/>
</dbReference>
<feature type="transmembrane region" description="Helical" evidence="10">
    <location>
        <begin position="448"/>
        <end position="468"/>
    </location>
</feature>
<dbReference type="Proteomes" id="UP000198607">
    <property type="component" value="Unassembled WGS sequence"/>
</dbReference>
<evidence type="ECO:0000256" key="6">
    <source>
        <dbReference type="ARBA" id="ARBA00022748"/>
    </source>
</evidence>
<feature type="transmembrane region" description="Helical" evidence="10">
    <location>
        <begin position="175"/>
        <end position="195"/>
    </location>
</feature>
<keyword evidence="7 10" id="KW-1133">Transmembrane helix</keyword>
<evidence type="ECO:0000259" key="12">
    <source>
        <dbReference type="Pfam" id="PF16327"/>
    </source>
</evidence>
<feature type="transmembrane region" description="Helical" evidence="10">
    <location>
        <begin position="40"/>
        <end position="61"/>
    </location>
</feature>
<sequence length="633" mass="66296">MIPELGHIGLIVALQLALVQAALGFSGARGRMAHAAAARGAAIGQSLLVVFGFATLVWAFAVNDFSVLNVAEHSSRHLPLGYRITAAWGSHEGSILLWAVLLGLWTVTVAVSRGAADDLGSGALAVLGAINAGMLAFILFTSNPFQRLDPPPPDGLDLNPLLQDPGMVAHPPLLYLGYVGFAVAFAFAVAALLCGRLDADWAKRAQPWTRLAWAFLTLGIAVGSGWAYYELGWGGWWFWDPTENASLMPWLVGTALLHSLGMTGRRGGFQVWTMSLAIGTFGLSLIGTFLVRSGVLSSVHAFAQDPARGFFLLLLLALLVGAALTILARRASAAAPTAPFAWLSRETLVLGGNMLLLVATGSVLLGTLYPLVLDALGQGKVSVGPPYFNAVFVPLMAPVLLLAGAAPFAGWQQADRVVFWRGLRLPALSALVAAPLLSLALGGEVQGWAVLALALSVWIVVATAMGVIRAGLSWRRLGMALAHGGLAVVVVGIGLVSSFESEHSLTVTRGERFSFAGYALRFDGVVEVPGPNYSAVRATVAVLGSGDTPLATLSPEKRIYHASKLPMTESAILSRPGGDLYVVLGDPLSLDAWTLRVLAKPFIAWIWAGAVLMALGAVLAAMAGRKSLAGECA</sequence>
<dbReference type="PANTHER" id="PTHR43653:SF1">
    <property type="entry name" value="CYTOCHROME C-TYPE BIOGENESIS PROTEIN CCMF"/>
    <property type="match status" value="1"/>
</dbReference>
<dbReference type="GO" id="GO:0005886">
    <property type="term" value="C:plasma membrane"/>
    <property type="evidence" value="ECO:0007669"/>
    <property type="project" value="UniProtKB-SubCell"/>
</dbReference>
<dbReference type="AlphaFoldDB" id="A0A1G8M9S1"/>
<evidence type="ECO:0000256" key="9">
    <source>
        <dbReference type="ARBA" id="ARBA00037230"/>
    </source>
</evidence>